<feature type="transmembrane region" description="Helical" evidence="5">
    <location>
        <begin position="32"/>
        <end position="54"/>
    </location>
</feature>
<organism evidence="6 7">
    <name type="scientific">Mycolicibacter heraklionensis</name>
    <dbReference type="NCBI Taxonomy" id="512402"/>
    <lineage>
        <taxon>Bacteria</taxon>
        <taxon>Bacillati</taxon>
        <taxon>Actinomycetota</taxon>
        <taxon>Actinomycetes</taxon>
        <taxon>Mycobacteriales</taxon>
        <taxon>Mycobacteriaceae</taxon>
        <taxon>Mycolicibacter</taxon>
    </lineage>
</organism>
<evidence type="ECO:0000313" key="7">
    <source>
        <dbReference type="Proteomes" id="UP000036464"/>
    </source>
</evidence>
<keyword evidence="7" id="KW-1185">Reference proteome</keyword>
<keyword evidence="4 5" id="KW-0472">Membrane</keyword>
<name>A0ABR5FLD9_9MYCO</name>
<dbReference type="Pfam" id="PF04191">
    <property type="entry name" value="PEMT"/>
    <property type="match status" value="1"/>
</dbReference>
<evidence type="ECO:0000313" key="6">
    <source>
        <dbReference type="EMBL" id="KLO31843.1"/>
    </source>
</evidence>
<proteinExistence type="predicted"/>
<dbReference type="Proteomes" id="UP000036464">
    <property type="component" value="Unassembled WGS sequence"/>
</dbReference>
<evidence type="ECO:0000256" key="5">
    <source>
        <dbReference type="SAM" id="Phobius"/>
    </source>
</evidence>
<accession>A0ABR5FLD9</accession>
<dbReference type="InterPro" id="IPR052527">
    <property type="entry name" value="Metal_cation-efflux_comp"/>
</dbReference>
<evidence type="ECO:0000256" key="4">
    <source>
        <dbReference type="ARBA" id="ARBA00023136"/>
    </source>
</evidence>
<reference evidence="6 7" key="1">
    <citation type="submission" date="2015-05" db="EMBL/GenBank/DDBJ databases">
        <title>Genome sequence of Mycobacterium heraklionense Davo strain.</title>
        <authorList>
            <person name="Greninger A.L."/>
            <person name="Cunningham G."/>
            <person name="Miller S."/>
        </authorList>
    </citation>
    <scope>NUCLEOTIDE SEQUENCE [LARGE SCALE GENOMIC DNA]</scope>
    <source>
        <strain evidence="6 7">Davo</strain>
    </source>
</reference>
<feature type="transmembrane region" description="Helical" evidence="5">
    <location>
        <begin position="75"/>
        <end position="96"/>
    </location>
</feature>
<dbReference type="EMBL" id="LDPO01000001">
    <property type="protein sequence ID" value="KLO31843.1"/>
    <property type="molecule type" value="Genomic_DNA"/>
</dbReference>
<feature type="transmembrane region" description="Helical" evidence="5">
    <location>
        <begin position="108"/>
        <end position="129"/>
    </location>
</feature>
<feature type="transmembrane region" description="Helical" evidence="5">
    <location>
        <begin position="7"/>
        <end position="26"/>
    </location>
</feature>
<protein>
    <submittedName>
        <fullName evidence="6">Membrane protein</fullName>
    </submittedName>
</protein>
<comment type="caution">
    <text evidence="6">The sequence shown here is derived from an EMBL/GenBank/DDBJ whole genome shotgun (WGS) entry which is preliminary data.</text>
</comment>
<dbReference type="InterPro" id="IPR007318">
    <property type="entry name" value="Phopholipid_MeTrfase"/>
</dbReference>
<feature type="transmembrane region" description="Helical" evidence="5">
    <location>
        <begin position="150"/>
        <end position="170"/>
    </location>
</feature>
<gene>
    <name evidence="6" type="ORF">ABW16_00055</name>
</gene>
<dbReference type="RefSeq" id="WP_047317621.1">
    <property type="nucleotide sequence ID" value="NZ_LDPO01000001.1"/>
</dbReference>
<evidence type="ECO:0000256" key="2">
    <source>
        <dbReference type="ARBA" id="ARBA00022692"/>
    </source>
</evidence>
<comment type="subcellular location">
    <subcellularLocation>
        <location evidence="1">Endomembrane system</location>
        <topology evidence="1">Multi-pass membrane protein</topology>
    </subcellularLocation>
</comment>
<dbReference type="PANTHER" id="PTHR43847:SF1">
    <property type="entry name" value="BLL3993 PROTEIN"/>
    <property type="match status" value="1"/>
</dbReference>
<dbReference type="Gene3D" id="1.20.120.1630">
    <property type="match status" value="1"/>
</dbReference>
<keyword evidence="3 5" id="KW-1133">Transmembrane helix</keyword>
<dbReference type="PANTHER" id="PTHR43847">
    <property type="entry name" value="BLL3993 PROTEIN"/>
    <property type="match status" value="1"/>
</dbReference>
<sequence>MKIIGQAVGYGLVATVLWGVVLFWPAGTFDYWQAWAFLAIYAVISIACCVYWGLTSPGVLQRRLRGGPAAESRPAQKFASTALIGAFTATFVVSAVDHRFGWSTPPTEVSILGLVTVTLGLCLGVLAVVENGYAAANITVENEQPVISTGMYGLVRHPMYFSVLVTMIGLSLALGSYWGLVCVLVSLPILVVRILDEEQLLAQELSGYREYTRHVRYRLLPYLW</sequence>
<keyword evidence="2 5" id="KW-0812">Transmembrane</keyword>
<evidence type="ECO:0000256" key="1">
    <source>
        <dbReference type="ARBA" id="ARBA00004127"/>
    </source>
</evidence>
<evidence type="ECO:0000256" key="3">
    <source>
        <dbReference type="ARBA" id="ARBA00022989"/>
    </source>
</evidence>